<evidence type="ECO:0000313" key="5">
    <source>
        <dbReference type="EnsemblPlants" id="Kaladp0040s0458.1.v1.1"/>
    </source>
</evidence>
<feature type="repeat" description="PPR" evidence="3">
    <location>
        <begin position="216"/>
        <end position="250"/>
    </location>
</feature>
<feature type="region of interest" description="Disordered" evidence="4">
    <location>
        <begin position="468"/>
        <end position="516"/>
    </location>
</feature>
<dbReference type="NCBIfam" id="TIGR00756">
    <property type="entry name" value="PPR"/>
    <property type="match status" value="3"/>
</dbReference>
<evidence type="ECO:0008006" key="7">
    <source>
        <dbReference type="Google" id="ProtNLM"/>
    </source>
</evidence>
<evidence type="ECO:0000256" key="4">
    <source>
        <dbReference type="SAM" id="MobiDB-lite"/>
    </source>
</evidence>
<dbReference type="PANTHER" id="PTHR47938:SF9">
    <property type="entry name" value="OS10G0422300 PROTEIN"/>
    <property type="match status" value="1"/>
</dbReference>
<dbReference type="Pfam" id="PF13041">
    <property type="entry name" value="PPR_2"/>
    <property type="match status" value="1"/>
</dbReference>
<dbReference type="GO" id="GO:0003729">
    <property type="term" value="F:mRNA binding"/>
    <property type="evidence" value="ECO:0007669"/>
    <property type="project" value="TreeGrafter"/>
</dbReference>
<dbReference type="EnsemblPlants" id="Kaladp0040s0458.1.v1.1">
    <property type="protein sequence ID" value="Kaladp0040s0458.1.v1.1"/>
    <property type="gene ID" value="Kaladp0040s0458.v1.1"/>
</dbReference>
<dbReference type="Gene3D" id="1.25.40.10">
    <property type="entry name" value="Tetratricopeptide repeat domain"/>
    <property type="match status" value="2"/>
</dbReference>
<dbReference type="GO" id="GO:0005739">
    <property type="term" value="C:mitochondrion"/>
    <property type="evidence" value="ECO:0007669"/>
    <property type="project" value="TreeGrafter"/>
</dbReference>
<dbReference type="PANTHER" id="PTHR47938">
    <property type="entry name" value="RESPIRATORY COMPLEX I CHAPERONE (CIA84), PUTATIVE (AFU_ORTHOLOGUE AFUA_2G06020)-RELATED"/>
    <property type="match status" value="1"/>
</dbReference>
<organism evidence="5 6">
    <name type="scientific">Kalanchoe fedtschenkoi</name>
    <name type="common">Lavender scallops</name>
    <name type="synonym">South American air plant</name>
    <dbReference type="NCBI Taxonomy" id="63787"/>
    <lineage>
        <taxon>Eukaryota</taxon>
        <taxon>Viridiplantae</taxon>
        <taxon>Streptophyta</taxon>
        <taxon>Embryophyta</taxon>
        <taxon>Tracheophyta</taxon>
        <taxon>Spermatophyta</taxon>
        <taxon>Magnoliopsida</taxon>
        <taxon>eudicotyledons</taxon>
        <taxon>Gunneridae</taxon>
        <taxon>Pentapetalae</taxon>
        <taxon>Saxifragales</taxon>
        <taxon>Crassulaceae</taxon>
        <taxon>Kalanchoe</taxon>
    </lineage>
</organism>
<feature type="compositionally biased region" description="Basic residues" evidence="4">
    <location>
        <begin position="472"/>
        <end position="516"/>
    </location>
</feature>
<dbReference type="PROSITE" id="PS51257">
    <property type="entry name" value="PROKAR_LIPOPROTEIN"/>
    <property type="match status" value="1"/>
</dbReference>
<dbReference type="AlphaFoldDB" id="A0A7N0ZW53"/>
<proteinExistence type="inferred from homology"/>
<evidence type="ECO:0000256" key="2">
    <source>
        <dbReference type="ARBA" id="ARBA00022737"/>
    </source>
</evidence>
<keyword evidence="6" id="KW-1185">Reference proteome</keyword>
<evidence type="ECO:0000256" key="3">
    <source>
        <dbReference type="PROSITE-ProRule" id="PRU00708"/>
    </source>
</evidence>
<sequence>MMLNSLRRRCAVASFAAFFSGHHQITSACVRTCCTNGPTATEWSGYSELCNAVCTANGSLDDLESSLDLSKAPLTSSMVTQVIEACKTEAPIRRLLRFFSWSRGKLCCDMEDRDFNAAVRVFAHLKDFTAMHILISDMRKEGRAMETETFCLVAEALVKLGREDEALGVFKSLEEFKCPRDNAAVAAIVSALCEKGHPKRAEKVVWHHKDKIHGVEDCIYRSLLHGWGVQGDMINARRVLREMRSNGIVVNQFCYNTFLRYLCNKNMKTNPSQLVPSALNVIMEMMSNGIEPTPMTYNIILSCLGKIRRVKESVRILDSMRKADCPPDWVSYYLVIRVLYLSGRFGKGNQILDHMFEEGLIPERRFYFDLIGVLCGVERVNFALDLFERMKKNCVGGYGPMYDVLIQKLCRSGEFEKGRKLWDEAESMGIALESTIDELNPSVIEVFKPSRKTETEIVVMPCAISSADSHTKTSKNKINSNKKNKKKKKKKLSCNRQRTSGRSRSRSTGRRQRIRA</sequence>
<dbReference type="OMA" id="DRKFYYD"/>
<dbReference type="PROSITE" id="PS51375">
    <property type="entry name" value="PPR"/>
    <property type="match status" value="4"/>
</dbReference>
<evidence type="ECO:0000313" key="6">
    <source>
        <dbReference type="Proteomes" id="UP000594263"/>
    </source>
</evidence>
<accession>A0A7N0ZW53</accession>
<dbReference type="Pfam" id="PF01535">
    <property type="entry name" value="PPR"/>
    <property type="match status" value="4"/>
</dbReference>
<protein>
    <recommendedName>
        <fullName evidence="7">Pentatricopeptide repeat-containing protein</fullName>
    </recommendedName>
</protein>
<dbReference type="InterPro" id="IPR011990">
    <property type="entry name" value="TPR-like_helical_dom_sf"/>
</dbReference>
<feature type="repeat" description="PPR" evidence="3">
    <location>
        <begin position="328"/>
        <end position="362"/>
    </location>
</feature>
<dbReference type="Gramene" id="Kaladp0040s0458.1.v1.1">
    <property type="protein sequence ID" value="Kaladp0040s0458.1.v1.1"/>
    <property type="gene ID" value="Kaladp0040s0458.v1.1"/>
</dbReference>
<feature type="repeat" description="PPR" evidence="3">
    <location>
        <begin position="293"/>
        <end position="327"/>
    </location>
</feature>
<name>A0A7N0ZW53_KALFE</name>
<dbReference type="InterPro" id="IPR002885">
    <property type="entry name" value="PPR_rpt"/>
</dbReference>
<evidence type="ECO:0000256" key="1">
    <source>
        <dbReference type="ARBA" id="ARBA00007626"/>
    </source>
</evidence>
<comment type="similarity">
    <text evidence="1">Belongs to the PPR family. P subfamily.</text>
</comment>
<dbReference type="Proteomes" id="UP000594263">
    <property type="component" value="Unplaced"/>
</dbReference>
<feature type="repeat" description="PPR" evidence="3">
    <location>
        <begin position="398"/>
        <end position="432"/>
    </location>
</feature>
<keyword evidence="2" id="KW-0677">Repeat</keyword>
<reference evidence="5" key="1">
    <citation type="submission" date="2021-01" db="UniProtKB">
        <authorList>
            <consortium name="EnsemblPlants"/>
        </authorList>
    </citation>
    <scope>IDENTIFICATION</scope>
</reference>